<dbReference type="InterPro" id="IPR003010">
    <property type="entry name" value="C-N_Hydrolase"/>
</dbReference>
<evidence type="ECO:0000313" key="5">
    <source>
        <dbReference type="Proteomes" id="UP000093412"/>
    </source>
</evidence>
<feature type="domain" description="CN hydrolase" evidence="3">
    <location>
        <begin position="9"/>
        <end position="270"/>
    </location>
</feature>
<proteinExistence type="inferred from homology"/>
<dbReference type="InterPro" id="IPR001110">
    <property type="entry name" value="UPF0012_CS"/>
</dbReference>
<accession>A0ABX2YC12</accession>
<evidence type="ECO:0000313" key="4">
    <source>
        <dbReference type="EMBL" id="OCI32501.1"/>
    </source>
</evidence>
<dbReference type="EMBL" id="MAQA01000005">
    <property type="protein sequence ID" value="OCI32501.1"/>
    <property type="molecule type" value="Genomic_DNA"/>
</dbReference>
<feature type="compositionally biased region" description="Polar residues" evidence="2">
    <location>
        <begin position="91"/>
        <end position="104"/>
    </location>
</feature>
<dbReference type="Proteomes" id="UP000093412">
    <property type="component" value="Unassembled WGS sequence"/>
</dbReference>
<dbReference type="RefSeq" id="WP_068624455.1">
    <property type="nucleotide sequence ID" value="NZ_MAQA01000005.1"/>
</dbReference>
<feature type="region of interest" description="Disordered" evidence="2">
    <location>
        <begin position="89"/>
        <end position="116"/>
    </location>
</feature>
<dbReference type="CDD" id="cd07581">
    <property type="entry name" value="nitrilase_3"/>
    <property type="match status" value="1"/>
</dbReference>
<dbReference type="PANTHER" id="PTHR23088">
    <property type="entry name" value="NITRILASE-RELATED"/>
    <property type="match status" value="1"/>
</dbReference>
<dbReference type="InterPro" id="IPR036526">
    <property type="entry name" value="C-N_Hydrolase_sf"/>
</dbReference>
<keyword evidence="5" id="KW-1185">Reference proteome</keyword>
<dbReference type="GO" id="GO:0106008">
    <property type="term" value="F:2-oxoglutaramate amidase activity"/>
    <property type="evidence" value="ECO:0007669"/>
    <property type="project" value="UniProtKB-EC"/>
</dbReference>
<evidence type="ECO:0000259" key="3">
    <source>
        <dbReference type="PROSITE" id="PS50263"/>
    </source>
</evidence>
<dbReference type="Gene3D" id="3.60.110.10">
    <property type="entry name" value="Carbon-nitrogen hydrolase"/>
    <property type="match status" value="1"/>
</dbReference>
<sequence>MTQTPHGPVRVTIAQIEVSNDHAANLLVVRSAFAEAERLHADLLVLPEYASGFDPRGVGIEHAEPLDGPFVTTLQRWASETGVAVIAGTTIPGSTSSDGAASQEGSGGAPVAAAPDSPTRAVNAVVAIDAHGRLSGVYRKVHLYDAFGHRESDRLEPGPADAPPTVLTVGGLTFGVMTCYDLRFPETARRLVDAGADVLVVPAAWAAGDLKADHWRTLARARAIENTSVVLAVGQAGKGVTGRSLLVGPDGQVGLELDERAGLRTADIDPEALAGVRRTNPSLANRRYAVVPVPGPATQPYEPDPTR</sequence>
<comment type="similarity">
    <text evidence="1">Belongs to the carbon-nitrogen hydrolase superfamily. NIT1/NIT2 family.</text>
</comment>
<dbReference type="SUPFAM" id="SSF56317">
    <property type="entry name" value="Carbon-nitrogen hydrolase"/>
    <property type="match status" value="1"/>
</dbReference>
<organism evidence="4 5">
    <name type="scientific">Oerskovia enterophila</name>
    <dbReference type="NCBI Taxonomy" id="43678"/>
    <lineage>
        <taxon>Bacteria</taxon>
        <taxon>Bacillati</taxon>
        <taxon>Actinomycetota</taxon>
        <taxon>Actinomycetes</taxon>
        <taxon>Micrococcales</taxon>
        <taxon>Cellulomonadaceae</taxon>
        <taxon>Oerskovia</taxon>
    </lineage>
</organism>
<dbReference type="EC" id="3.5.1.111" evidence="4"/>
<evidence type="ECO:0000256" key="2">
    <source>
        <dbReference type="SAM" id="MobiDB-lite"/>
    </source>
</evidence>
<dbReference type="PROSITE" id="PS01227">
    <property type="entry name" value="UPF0012"/>
    <property type="match status" value="1"/>
</dbReference>
<gene>
    <name evidence="4" type="ORF">OERS_06840</name>
</gene>
<comment type="caution">
    <text evidence="4">The sequence shown here is derived from an EMBL/GenBank/DDBJ whole genome shotgun (WGS) entry which is preliminary data.</text>
</comment>
<protein>
    <submittedName>
        <fullName evidence="4">2-oxoglutaramate amidase</fullName>
        <ecNumber evidence="4">3.5.1.111</ecNumber>
    </submittedName>
</protein>
<name>A0ABX2YC12_9CELL</name>
<dbReference type="PROSITE" id="PS50263">
    <property type="entry name" value="CN_HYDROLASE"/>
    <property type="match status" value="1"/>
</dbReference>
<reference evidence="4 5" key="1">
    <citation type="submission" date="2016-06" db="EMBL/GenBank/DDBJ databases">
        <title>Genome sequence of Oerskovia enterophila DSM 43852.</title>
        <authorList>
            <person name="Poehlein A."/>
            <person name="Jag V."/>
            <person name="Bengelsdorf F.R."/>
            <person name="Daniel R."/>
            <person name="Duerre P."/>
        </authorList>
    </citation>
    <scope>NUCLEOTIDE SEQUENCE [LARGE SCALE GENOMIC DNA]</scope>
    <source>
        <strain evidence="4 5">DSM 43852</strain>
    </source>
</reference>
<dbReference type="PANTHER" id="PTHR23088:SF27">
    <property type="entry name" value="DEAMINATED GLUTATHIONE AMIDASE"/>
    <property type="match status" value="1"/>
</dbReference>
<evidence type="ECO:0000256" key="1">
    <source>
        <dbReference type="ARBA" id="ARBA00010613"/>
    </source>
</evidence>
<keyword evidence="4" id="KW-0378">Hydrolase</keyword>
<dbReference type="Pfam" id="PF00795">
    <property type="entry name" value="CN_hydrolase"/>
    <property type="match status" value="1"/>
</dbReference>